<evidence type="ECO:0000256" key="1">
    <source>
        <dbReference type="ARBA" id="ARBA00022801"/>
    </source>
</evidence>
<gene>
    <name evidence="4" type="ORF">RBB77_00115</name>
</gene>
<sequence length="308" mass="32609">MRGALIVGMLLVGCAVAEAQSSGWPAGPEHAVVTLWPKGAPGVNTTTGPEADTTTAASEKIAGRPLVRLGNVSVPTITVYEPKVVGNGAAVVVFPGGAYRILAMDLEGTEVCDWLTARGVACFLLKYRVPETGPYPKSDEGLQDAQRAVGMVRARAAEWKIEPNKVGVLGFSAGAHLAAAVSTHYATRLYPRVDAADEVSCRPDFAVVMYPGYLAIAEKGMAFSPDIPVTKETPPTFLVQAEDDATAHVENAVEYFLALKRAGVPTELHVYAEGGHGYGLRRTKLPVTAWPDLVDVWMKTIGVTAGTH</sequence>
<dbReference type="PANTHER" id="PTHR48081">
    <property type="entry name" value="AB HYDROLASE SUPERFAMILY PROTEIN C4A8.06C"/>
    <property type="match status" value="1"/>
</dbReference>
<reference evidence="4" key="2">
    <citation type="journal article" date="2024" name="Environ. Microbiol.">
        <title>Genome analysis and description of Tunturibacter gen. nov. expands the diversity of Terriglobia in tundra soils.</title>
        <authorList>
            <person name="Messyasz A."/>
            <person name="Mannisto M.K."/>
            <person name="Kerkhof L.J."/>
            <person name="Haggblom M.M."/>
        </authorList>
    </citation>
    <scope>NUCLEOTIDE SEQUENCE</scope>
    <source>
        <strain evidence="4">X5P6</strain>
    </source>
</reference>
<protein>
    <submittedName>
        <fullName evidence="4">Alpha/beta hydrolase</fullName>
    </submittedName>
</protein>
<dbReference type="EMBL" id="CP132942">
    <property type="protein sequence ID" value="XCB33318.1"/>
    <property type="molecule type" value="Genomic_DNA"/>
</dbReference>
<dbReference type="GO" id="GO:0016787">
    <property type="term" value="F:hydrolase activity"/>
    <property type="evidence" value="ECO:0007669"/>
    <property type="project" value="UniProtKB-KW"/>
</dbReference>
<keyword evidence="2" id="KW-0732">Signal</keyword>
<dbReference type="KEGG" id="tpsc:RBB77_00115"/>
<feature type="chain" id="PRO_5043627611" evidence="2">
    <location>
        <begin position="20"/>
        <end position="308"/>
    </location>
</feature>
<dbReference type="PANTHER" id="PTHR48081:SF6">
    <property type="entry name" value="PEPTIDASE S9 PROLYL OLIGOPEPTIDASE CATALYTIC DOMAIN-CONTAINING PROTEIN"/>
    <property type="match status" value="1"/>
</dbReference>
<dbReference type="RefSeq" id="WP_353064156.1">
    <property type="nucleotide sequence ID" value="NZ_CP132942.1"/>
</dbReference>
<evidence type="ECO:0000313" key="4">
    <source>
        <dbReference type="EMBL" id="XCB33318.1"/>
    </source>
</evidence>
<proteinExistence type="predicted"/>
<dbReference type="Gene3D" id="3.40.50.1820">
    <property type="entry name" value="alpha/beta hydrolase"/>
    <property type="match status" value="1"/>
</dbReference>
<feature type="signal peptide" evidence="2">
    <location>
        <begin position="1"/>
        <end position="19"/>
    </location>
</feature>
<evidence type="ECO:0000259" key="3">
    <source>
        <dbReference type="Pfam" id="PF20434"/>
    </source>
</evidence>
<dbReference type="SUPFAM" id="SSF53474">
    <property type="entry name" value="alpha/beta-Hydrolases"/>
    <property type="match status" value="1"/>
</dbReference>
<accession>A0AAU7ZQN7</accession>
<dbReference type="InterPro" id="IPR049492">
    <property type="entry name" value="BD-FAE-like_dom"/>
</dbReference>
<keyword evidence="1 4" id="KW-0378">Hydrolase</keyword>
<organism evidence="4">
    <name type="scientific">Tunturiibacter psychrotolerans</name>
    <dbReference type="NCBI Taxonomy" id="3069686"/>
    <lineage>
        <taxon>Bacteria</taxon>
        <taxon>Pseudomonadati</taxon>
        <taxon>Acidobacteriota</taxon>
        <taxon>Terriglobia</taxon>
        <taxon>Terriglobales</taxon>
        <taxon>Acidobacteriaceae</taxon>
        <taxon>Tunturiibacter</taxon>
    </lineage>
</organism>
<name>A0AAU7ZQN7_9BACT</name>
<reference evidence="4" key="1">
    <citation type="submission" date="2023-08" db="EMBL/GenBank/DDBJ databases">
        <authorList>
            <person name="Messyasz A."/>
            <person name="Mannisto M.K."/>
            <person name="Kerkhof L.J."/>
            <person name="Haggblom M."/>
        </authorList>
    </citation>
    <scope>NUCLEOTIDE SEQUENCE</scope>
    <source>
        <strain evidence="4">X5P6</strain>
    </source>
</reference>
<dbReference type="AlphaFoldDB" id="A0AAU7ZQN7"/>
<evidence type="ECO:0000256" key="2">
    <source>
        <dbReference type="SAM" id="SignalP"/>
    </source>
</evidence>
<dbReference type="InterPro" id="IPR029058">
    <property type="entry name" value="AB_hydrolase_fold"/>
</dbReference>
<dbReference type="Pfam" id="PF20434">
    <property type="entry name" value="BD-FAE"/>
    <property type="match status" value="1"/>
</dbReference>
<feature type="domain" description="BD-FAE-like" evidence="3">
    <location>
        <begin position="79"/>
        <end position="186"/>
    </location>
</feature>
<dbReference type="InterPro" id="IPR050300">
    <property type="entry name" value="GDXG_lipolytic_enzyme"/>
</dbReference>